<comment type="caution">
    <text evidence="1">The sequence shown here is derived from an EMBL/GenBank/DDBJ whole genome shotgun (WGS) entry which is preliminary data.</text>
</comment>
<evidence type="ECO:0000313" key="2">
    <source>
        <dbReference type="Proteomes" id="UP001446205"/>
    </source>
</evidence>
<dbReference type="EMBL" id="JBBPCO010000005">
    <property type="protein sequence ID" value="MEK8089351.1"/>
    <property type="molecule type" value="Genomic_DNA"/>
</dbReference>
<organism evidence="1 2">
    <name type="scientific">Thermithiobacillus plumbiphilus</name>
    <dbReference type="NCBI Taxonomy" id="1729899"/>
    <lineage>
        <taxon>Bacteria</taxon>
        <taxon>Pseudomonadati</taxon>
        <taxon>Pseudomonadota</taxon>
        <taxon>Acidithiobacillia</taxon>
        <taxon>Acidithiobacillales</taxon>
        <taxon>Thermithiobacillaceae</taxon>
        <taxon>Thermithiobacillus</taxon>
    </lineage>
</organism>
<name>A0ABU9D7K6_9PROT</name>
<evidence type="ECO:0000313" key="1">
    <source>
        <dbReference type="EMBL" id="MEK8089351.1"/>
    </source>
</evidence>
<gene>
    <name evidence="1" type="ORF">WOB96_06180</name>
</gene>
<dbReference type="RefSeq" id="WP_341370410.1">
    <property type="nucleotide sequence ID" value="NZ_JBBPCO010000005.1"/>
</dbReference>
<sequence length="176" mass="19720">MNRTNLLDQPLSARRWLLAPYGDQAVLLPDSPFWQQAIERVRQYLDYLPLSEDVKQDWIIRVLERASAAGEIEPQAVMSRVLDSLRTEMTERQADLASLEADTAWRLQAWLMQGEPGGMDLAAGHTPWQLVAQAPETPGHMPVQELSCSPLGGADGWMSALLARLRGMALRWVTQS</sequence>
<keyword evidence="2" id="KW-1185">Reference proteome</keyword>
<protein>
    <submittedName>
        <fullName evidence="1">Uncharacterized protein</fullName>
    </submittedName>
</protein>
<dbReference type="Proteomes" id="UP001446205">
    <property type="component" value="Unassembled WGS sequence"/>
</dbReference>
<accession>A0ABU9D7K6</accession>
<proteinExistence type="predicted"/>
<reference evidence="1 2" key="1">
    <citation type="submission" date="2024-04" db="EMBL/GenBank/DDBJ databases">
        <authorList>
            <person name="Abashina T."/>
            <person name="Shaikin A."/>
        </authorList>
    </citation>
    <scope>NUCLEOTIDE SEQUENCE [LARGE SCALE GENOMIC DNA]</scope>
    <source>
        <strain evidence="1 2">AAFK</strain>
    </source>
</reference>